<feature type="signal peptide" evidence="1">
    <location>
        <begin position="1"/>
        <end position="20"/>
    </location>
</feature>
<dbReference type="GeneID" id="37036759"/>
<keyword evidence="3" id="KW-1185">Reference proteome</keyword>
<gene>
    <name evidence="2" type="ORF">IE81DRAFT_326700</name>
</gene>
<keyword evidence="1" id="KW-0732">Signal</keyword>
<dbReference type="EMBL" id="KZ819479">
    <property type="protein sequence ID" value="PWN39299.1"/>
    <property type="molecule type" value="Genomic_DNA"/>
</dbReference>
<feature type="chain" id="PRO_5016329198" description="Secreted protein" evidence="1">
    <location>
        <begin position="21"/>
        <end position="110"/>
    </location>
</feature>
<dbReference type="RefSeq" id="XP_025366459.1">
    <property type="nucleotide sequence ID" value="XM_025514889.1"/>
</dbReference>
<organism evidence="2 3">
    <name type="scientific">Ceraceosorus guamensis</name>
    <dbReference type="NCBI Taxonomy" id="1522189"/>
    <lineage>
        <taxon>Eukaryota</taxon>
        <taxon>Fungi</taxon>
        <taxon>Dikarya</taxon>
        <taxon>Basidiomycota</taxon>
        <taxon>Ustilaginomycotina</taxon>
        <taxon>Exobasidiomycetes</taxon>
        <taxon>Ceraceosorales</taxon>
        <taxon>Ceraceosoraceae</taxon>
        <taxon>Ceraceosorus</taxon>
    </lineage>
</organism>
<evidence type="ECO:0000313" key="3">
    <source>
        <dbReference type="Proteomes" id="UP000245783"/>
    </source>
</evidence>
<name>A0A316VNT6_9BASI</name>
<dbReference type="Proteomes" id="UP000245783">
    <property type="component" value="Unassembled WGS sequence"/>
</dbReference>
<accession>A0A316VNT6</accession>
<dbReference type="InParanoid" id="A0A316VNT6"/>
<evidence type="ECO:0000313" key="2">
    <source>
        <dbReference type="EMBL" id="PWN39299.1"/>
    </source>
</evidence>
<dbReference type="AlphaFoldDB" id="A0A316VNT6"/>
<evidence type="ECO:0000256" key="1">
    <source>
        <dbReference type="SAM" id="SignalP"/>
    </source>
</evidence>
<proteinExistence type="predicted"/>
<sequence>MRAAIIVALFLIAVLPPPFALVVHALPLIRLPPSQLTNRRVWPAGAMLSARAIGTDKTRAAGLGLGDELQLAHRQEPTQWHLCQAYPETPACKAQQKSLSRALPHDSIRT</sequence>
<evidence type="ECO:0008006" key="4">
    <source>
        <dbReference type="Google" id="ProtNLM"/>
    </source>
</evidence>
<reference evidence="2 3" key="1">
    <citation type="journal article" date="2018" name="Mol. Biol. Evol.">
        <title>Broad Genomic Sampling Reveals a Smut Pathogenic Ancestry of the Fungal Clade Ustilaginomycotina.</title>
        <authorList>
            <person name="Kijpornyongpan T."/>
            <person name="Mondo S.J."/>
            <person name="Barry K."/>
            <person name="Sandor L."/>
            <person name="Lee J."/>
            <person name="Lipzen A."/>
            <person name="Pangilinan J."/>
            <person name="LaButti K."/>
            <person name="Hainaut M."/>
            <person name="Henrissat B."/>
            <person name="Grigoriev I.V."/>
            <person name="Spatafora J.W."/>
            <person name="Aime M.C."/>
        </authorList>
    </citation>
    <scope>NUCLEOTIDE SEQUENCE [LARGE SCALE GENOMIC DNA]</scope>
    <source>
        <strain evidence="2 3">MCA 4658</strain>
    </source>
</reference>
<protein>
    <recommendedName>
        <fullName evidence="4">Secreted protein</fullName>
    </recommendedName>
</protein>